<keyword evidence="3" id="KW-1185">Reference proteome</keyword>
<evidence type="ECO:0000313" key="3">
    <source>
        <dbReference type="Proteomes" id="UP001240250"/>
    </source>
</evidence>
<evidence type="ECO:0000313" key="2">
    <source>
        <dbReference type="EMBL" id="MDQ0426071.1"/>
    </source>
</evidence>
<gene>
    <name evidence="2" type="ORF">JO380_002452</name>
</gene>
<dbReference type="Proteomes" id="UP001240250">
    <property type="component" value="Unassembled WGS sequence"/>
</dbReference>
<name>A0ABU0GL45_9CELL</name>
<feature type="compositionally biased region" description="Gly residues" evidence="1">
    <location>
        <begin position="7"/>
        <end position="22"/>
    </location>
</feature>
<reference evidence="2 3" key="1">
    <citation type="submission" date="2023-07" db="EMBL/GenBank/DDBJ databases">
        <title>Sequencing the genomes of 1000 actinobacteria strains.</title>
        <authorList>
            <person name="Klenk H.-P."/>
        </authorList>
    </citation>
    <scope>NUCLEOTIDE SEQUENCE [LARGE SCALE GENOMIC DNA]</scope>
    <source>
        <strain evidence="2 3">DSM 14785</strain>
    </source>
</reference>
<sequence>MSTDGTAGTGGTSGGSGGGTGGGRRHHRPIVVDPALADELPGPLDPALRDEIAHTTAAALVRHGRATQDPQVVERLVALVETEGLDVVAAMWSDCPADTLPGALWRLYVLREWVRRDPGTVADRYRQGVAAAPVHDAVAGVVDQPGPQDVRTVADAVLSGVYTGDLAVALERAAAFCQVLATGAAFDADHLDVVDPAAAHRQTRGAASLVRTAEELAHAAQLWRADRLE</sequence>
<evidence type="ECO:0000256" key="1">
    <source>
        <dbReference type="SAM" id="MobiDB-lite"/>
    </source>
</evidence>
<evidence type="ECO:0008006" key="4">
    <source>
        <dbReference type="Google" id="ProtNLM"/>
    </source>
</evidence>
<accession>A0ABU0GL45</accession>
<dbReference type="EMBL" id="JAUSVM010000001">
    <property type="protein sequence ID" value="MDQ0426071.1"/>
    <property type="molecule type" value="Genomic_DNA"/>
</dbReference>
<proteinExistence type="predicted"/>
<protein>
    <recommendedName>
        <fullName evidence="4">DNA-directed RNA polymerase subunit beta</fullName>
    </recommendedName>
</protein>
<organism evidence="2 3">
    <name type="scientific">Cellulomonas iranensis</name>
    <dbReference type="NCBI Taxonomy" id="76862"/>
    <lineage>
        <taxon>Bacteria</taxon>
        <taxon>Bacillati</taxon>
        <taxon>Actinomycetota</taxon>
        <taxon>Actinomycetes</taxon>
        <taxon>Micrococcales</taxon>
        <taxon>Cellulomonadaceae</taxon>
        <taxon>Cellulomonas</taxon>
    </lineage>
</organism>
<comment type="caution">
    <text evidence="2">The sequence shown here is derived from an EMBL/GenBank/DDBJ whole genome shotgun (WGS) entry which is preliminary data.</text>
</comment>
<feature type="region of interest" description="Disordered" evidence="1">
    <location>
        <begin position="1"/>
        <end position="28"/>
    </location>
</feature>